<accession>A0ABU6UMW7</accession>
<comment type="caution">
    <text evidence="2">The sequence shown here is derived from an EMBL/GenBank/DDBJ whole genome shotgun (WGS) entry which is preliminary data.</text>
</comment>
<evidence type="ECO:0000313" key="3">
    <source>
        <dbReference type="Proteomes" id="UP001341840"/>
    </source>
</evidence>
<gene>
    <name evidence="2" type="ORF">PIB30_066500</name>
</gene>
<reference evidence="2 3" key="1">
    <citation type="journal article" date="2023" name="Plants (Basel)">
        <title>Bridging the Gap: Combining Genomics and Transcriptomics Approaches to Understand Stylosanthes scabra, an Orphan Legume from the Brazilian Caatinga.</title>
        <authorList>
            <person name="Ferreira-Neto J.R.C."/>
            <person name="da Silva M.D."/>
            <person name="Binneck E."/>
            <person name="de Melo N.F."/>
            <person name="da Silva R.H."/>
            <person name="de Melo A.L.T.M."/>
            <person name="Pandolfi V."/>
            <person name="Bustamante F.O."/>
            <person name="Brasileiro-Vidal A.C."/>
            <person name="Benko-Iseppon A.M."/>
        </authorList>
    </citation>
    <scope>NUCLEOTIDE SEQUENCE [LARGE SCALE GENOMIC DNA]</scope>
    <source>
        <tissue evidence="2">Leaves</tissue>
    </source>
</reference>
<sequence>MDWVICAPAAFLGCGSRFSGSLLSGAPFQGTWARSATEDASPDYNSDAKATDSHGGLRSHAWCTSLPLTSHAGLPRGTMLPHSGATFPHSVHLVVADQSRGLGPGHHVATLGAARSHMWCAPLACPGATRSHTRAPRDPGARARAERPSV</sequence>
<evidence type="ECO:0000313" key="2">
    <source>
        <dbReference type="EMBL" id="MED6162027.1"/>
    </source>
</evidence>
<keyword evidence="3" id="KW-1185">Reference proteome</keyword>
<proteinExistence type="predicted"/>
<evidence type="ECO:0000256" key="1">
    <source>
        <dbReference type="SAM" id="MobiDB-lite"/>
    </source>
</evidence>
<name>A0ABU6UMW7_9FABA</name>
<feature type="region of interest" description="Disordered" evidence="1">
    <location>
        <begin position="37"/>
        <end position="58"/>
    </location>
</feature>
<dbReference type="Proteomes" id="UP001341840">
    <property type="component" value="Unassembled WGS sequence"/>
</dbReference>
<protein>
    <submittedName>
        <fullName evidence="2">Uncharacterized protein</fullName>
    </submittedName>
</protein>
<feature type="region of interest" description="Disordered" evidence="1">
    <location>
        <begin position="126"/>
        <end position="150"/>
    </location>
</feature>
<feature type="compositionally biased region" description="Basic and acidic residues" evidence="1">
    <location>
        <begin position="135"/>
        <end position="150"/>
    </location>
</feature>
<dbReference type="EMBL" id="JASCZI010121508">
    <property type="protein sequence ID" value="MED6162027.1"/>
    <property type="molecule type" value="Genomic_DNA"/>
</dbReference>
<organism evidence="2 3">
    <name type="scientific">Stylosanthes scabra</name>
    <dbReference type="NCBI Taxonomy" id="79078"/>
    <lineage>
        <taxon>Eukaryota</taxon>
        <taxon>Viridiplantae</taxon>
        <taxon>Streptophyta</taxon>
        <taxon>Embryophyta</taxon>
        <taxon>Tracheophyta</taxon>
        <taxon>Spermatophyta</taxon>
        <taxon>Magnoliopsida</taxon>
        <taxon>eudicotyledons</taxon>
        <taxon>Gunneridae</taxon>
        <taxon>Pentapetalae</taxon>
        <taxon>rosids</taxon>
        <taxon>fabids</taxon>
        <taxon>Fabales</taxon>
        <taxon>Fabaceae</taxon>
        <taxon>Papilionoideae</taxon>
        <taxon>50 kb inversion clade</taxon>
        <taxon>dalbergioids sensu lato</taxon>
        <taxon>Dalbergieae</taxon>
        <taxon>Pterocarpus clade</taxon>
        <taxon>Stylosanthes</taxon>
    </lineage>
</organism>